<name>A0A2K0TFY3_TRIHA</name>
<evidence type="ECO:0000259" key="2">
    <source>
        <dbReference type="Pfam" id="PF00884"/>
    </source>
</evidence>
<dbReference type="GO" id="GO:0004065">
    <property type="term" value="F:arylsulfatase activity"/>
    <property type="evidence" value="ECO:0007669"/>
    <property type="project" value="TreeGrafter"/>
</dbReference>
<dbReference type="Gene3D" id="3.40.720.10">
    <property type="entry name" value="Alkaline Phosphatase, subunit A"/>
    <property type="match status" value="1"/>
</dbReference>
<dbReference type="Proteomes" id="UP000236290">
    <property type="component" value="Unassembled WGS sequence"/>
</dbReference>
<dbReference type="InterPro" id="IPR050738">
    <property type="entry name" value="Sulfatase"/>
</dbReference>
<dbReference type="EMBL" id="MTYI01000324">
    <property type="protein sequence ID" value="PNP44429.1"/>
    <property type="molecule type" value="Genomic_DNA"/>
</dbReference>
<reference evidence="3 4" key="1">
    <citation type="submission" date="2017-02" db="EMBL/GenBank/DDBJ databases">
        <title>Genomes of Trichoderma spp. with biocontrol activity.</title>
        <authorList>
            <person name="Gardiner D."/>
            <person name="Kazan K."/>
            <person name="Vos C."/>
            <person name="Harvey P."/>
        </authorList>
    </citation>
    <scope>NUCLEOTIDE SEQUENCE [LARGE SCALE GENOMIC DNA]</scope>
    <source>
        <strain evidence="3 4">Tr1</strain>
    </source>
</reference>
<dbReference type="Pfam" id="PF00884">
    <property type="entry name" value="Sulfatase"/>
    <property type="match status" value="1"/>
</dbReference>
<dbReference type="OrthoDB" id="103349at2759"/>
<evidence type="ECO:0000256" key="1">
    <source>
        <dbReference type="ARBA" id="ARBA00008779"/>
    </source>
</evidence>
<gene>
    <name evidence="3" type="ORF">THARTR1_11041</name>
</gene>
<comment type="similarity">
    <text evidence="1">Belongs to the sulfatase family.</text>
</comment>
<dbReference type="PANTHER" id="PTHR42693">
    <property type="entry name" value="ARYLSULFATASE FAMILY MEMBER"/>
    <property type="match status" value="1"/>
</dbReference>
<proteinExistence type="inferred from homology"/>
<dbReference type="InterPro" id="IPR017850">
    <property type="entry name" value="Alkaline_phosphatase_core_sf"/>
</dbReference>
<dbReference type="SUPFAM" id="SSF53649">
    <property type="entry name" value="Alkaline phosphatase-like"/>
    <property type="match status" value="1"/>
</dbReference>
<dbReference type="InterPro" id="IPR000917">
    <property type="entry name" value="Sulfatase_N"/>
</dbReference>
<evidence type="ECO:0000313" key="4">
    <source>
        <dbReference type="Proteomes" id="UP000236290"/>
    </source>
</evidence>
<protein>
    <recommendedName>
        <fullName evidence="2">Sulfatase N-terminal domain-containing protein</fullName>
    </recommendedName>
</protein>
<dbReference type="PANTHER" id="PTHR42693:SF32">
    <property type="entry name" value="SULFATASE DOMAIN PROTEIN (AFU_ORTHOLOGUE AFUA_2G17610)"/>
    <property type="match status" value="1"/>
</dbReference>
<accession>A0A2K0TFY3</accession>
<organism evidence="3 4">
    <name type="scientific">Trichoderma harzianum</name>
    <name type="common">Hypocrea lixii</name>
    <dbReference type="NCBI Taxonomy" id="5544"/>
    <lineage>
        <taxon>Eukaryota</taxon>
        <taxon>Fungi</taxon>
        <taxon>Dikarya</taxon>
        <taxon>Ascomycota</taxon>
        <taxon>Pezizomycotina</taxon>
        <taxon>Sordariomycetes</taxon>
        <taxon>Hypocreomycetidae</taxon>
        <taxon>Hypocreales</taxon>
        <taxon>Hypocreaceae</taxon>
        <taxon>Trichoderma</taxon>
    </lineage>
</organism>
<sequence length="262" mass="29166">MPEVAVEDYLRDVLASAKTNNERVFLSHLTSSTHHDFGIPTDEDYVSLAGDTDHDELSHYLNAVGYIDRWLNKILEILDERDVAGETLVVAVGDHGLSIAERGTITPYSNPHVANYHVPLVMSPPKLPHININDAISSIQILPTILDLLIKTKSLSLSKARAVHDMVRNYKGQSVLRPLLNYSEATGQGGWQFTVMNPGGSTIAVRDARQPNWRLVVPVFGNYEWRFTDLETDTHENAPLLSYDYIANLRSVEAKFGSDAAM</sequence>
<dbReference type="AlphaFoldDB" id="A0A2K0TFY3"/>
<comment type="caution">
    <text evidence="3">The sequence shown here is derived from an EMBL/GenBank/DDBJ whole genome shotgun (WGS) entry which is preliminary data.</text>
</comment>
<feature type="domain" description="Sulfatase N-terminal" evidence="2">
    <location>
        <begin position="8"/>
        <end position="149"/>
    </location>
</feature>
<evidence type="ECO:0000313" key="3">
    <source>
        <dbReference type="EMBL" id="PNP44429.1"/>
    </source>
</evidence>